<proteinExistence type="predicted"/>
<gene>
    <name evidence="1" type="ORF">G8D99_11240</name>
</gene>
<accession>A0A6G8S5L3</accession>
<dbReference type="InterPro" id="IPR021284">
    <property type="entry name" value="DUF2750"/>
</dbReference>
<dbReference type="EMBL" id="CP049916">
    <property type="protein sequence ID" value="QIO09526.1"/>
    <property type="molecule type" value="Genomic_DNA"/>
</dbReference>
<dbReference type="Proteomes" id="UP000501939">
    <property type="component" value="Chromosome"/>
</dbReference>
<dbReference type="AlphaFoldDB" id="A0A6G8S5L3"/>
<organism evidence="1 2">
    <name type="scientific">Acinetobacter lanii</name>
    <dbReference type="NCBI Taxonomy" id="2715163"/>
    <lineage>
        <taxon>Bacteria</taxon>
        <taxon>Pseudomonadati</taxon>
        <taxon>Pseudomonadota</taxon>
        <taxon>Gammaproteobacteria</taxon>
        <taxon>Moraxellales</taxon>
        <taxon>Moraxellaceae</taxon>
        <taxon>Acinetobacter</taxon>
    </lineage>
</organism>
<reference evidence="1 2" key="1">
    <citation type="submission" date="2020-03" db="EMBL/GenBank/DDBJ databases">
        <authorList>
            <person name="Zhu W."/>
        </authorList>
    </citation>
    <scope>NUCLEOTIDE SEQUENCE [LARGE SCALE GENOMIC DNA]</scope>
    <source>
        <strain evidence="1 2">185</strain>
    </source>
</reference>
<evidence type="ECO:0000313" key="2">
    <source>
        <dbReference type="Proteomes" id="UP000501939"/>
    </source>
</evidence>
<evidence type="ECO:0000313" key="1">
    <source>
        <dbReference type="EMBL" id="QIO09526.1"/>
    </source>
</evidence>
<dbReference type="RefSeq" id="WP_166325874.1">
    <property type="nucleotide sequence ID" value="NZ_CP049916.1"/>
</dbReference>
<keyword evidence="2" id="KW-1185">Reference proteome</keyword>
<sequence>MTIEATELETVLALPIEDRYEFFLDQVIETGRVWGLVGESWAVFRDDEQGYQLFPVWSDEDFATANAVGEWAGYKPQEFNVKQFSEELVPQLKQANMHLAIFKSPQDMGRVAEPTEIELIFSSKVKPS</sequence>
<protein>
    <submittedName>
        <fullName evidence="1">DUF2750 domain-containing protein</fullName>
    </submittedName>
</protein>
<dbReference type="Pfam" id="PF11042">
    <property type="entry name" value="DUF2750"/>
    <property type="match status" value="1"/>
</dbReference>
<name>A0A6G8S5L3_9GAMM</name>
<dbReference type="KEGG" id="alj:G8D99_11240"/>